<dbReference type="OrthoDB" id="2160286at2759"/>
<keyword evidence="1" id="KW-0175">Coiled coil</keyword>
<comment type="caution">
    <text evidence="2">The sequence shown here is derived from an EMBL/GenBank/DDBJ whole genome shotgun (WGS) entry which is preliminary data.</text>
</comment>
<reference evidence="2 3" key="1">
    <citation type="journal article" date="2019" name="Sci. Rep.">
        <title>Comparative genomics of chytrid fungi reveal insights into the obligate biotrophic and pathogenic lifestyle of Synchytrium endobioticum.</title>
        <authorList>
            <person name="van de Vossenberg B.T.L.H."/>
            <person name="Warris S."/>
            <person name="Nguyen H.D.T."/>
            <person name="van Gent-Pelzer M.P.E."/>
            <person name="Joly D.L."/>
            <person name="van de Geest H.C."/>
            <person name="Bonants P.J.M."/>
            <person name="Smith D.S."/>
            <person name="Levesque C.A."/>
            <person name="van der Lee T.A.J."/>
        </authorList>
    </citation>
    <scope>NUCLEOTIDE SEQUENCE [LARGE SCALE GENOMIC DNA]</scope>
    <source>
        <strain evidence="2 3">JEL517</strain>
    </source>
</reference>
<dbReference type="AlphaFoldDB" id="A0A507CF21"/>
<evidence type="ECO:0000313" key="2">
    <source>
        <dbReference type="EMBL" id="TPX38091.1"/>
    </source>
</evidence>
<keyword evidence="3" id="KW-1185">Reference proteome</keyword>
<evidence type="ECO:0000256" key="1">
    <source>
        <dbReference type="SAM" id="Coils"/>
    </source>
</evidence>
<accession>A0A507CF21</accession>
<feature type="coiled-coil region" evidence="1">
    <location>
        <begin position="347"/>
        <end position="609"/>
    </location>
</feature>
<evidence type="ECO:0000313" key="3">
    <source>
        <dbReference type="Proteomes" id="UP000319731"/>
    </source>
</evidence>
<gene>
    <name evidence="2" type="ORF">SmJEL517_g00121</name>
</gene>
<sequence>MPSESAQSVILGDDYAEYEHPSSLHLESKLELLRLELEKTTLQANAKHQDQDRKIKTLESQLRESSSYAKALKHQLSEKNKRIEELLEDTVSRSSNKDISLHEARLNNTLLHENAILRKRVDVGFNLVLEVLTMLHTTDLELISAWAAYAKSTPDTEAEGVSRLMAIASSRAPQLRKKESKSDSVQTDDASTKNEIVAIRVTLEAERTAHSFEIQAHRKTRKRLGDQETRFAEFTRRLETIIDGPQLRERIQSDSVLDIRSQGLLSRVWDLKQKLDICISDLGDAREAAKDGEESHRIVANLHEKHIEHLRSAIEKITGHVMSDTHRVASTHPSAEEILEAEASYYHDRIDSEIGMLRQEVACLKNEKEGLELQLRLTRESMVDHNEWCELLAQSTINADELKKYKEEASQKGKNISLLHERIVHLNNEIEIQRNEICVFKESSKRSRAELSRKDTLIKEVTRTRSEVDDAKKAMETRCKGLASSASRLERECREMKSKLEKVQMENTQLCDMGVENDALRDQVTKLKQEIQRKEVMIDRWKIRAEEAQEECSRLRETKSAMIEPALHATALEARKSAEARVRSLERELERSTQQMSVLERAMDRAVNALANNCSNNDLNRSVRGSLESSLGGAGNDKTTAIAKDISEKLLGLDYHQVFTTPGIDVTSSSIFPNMMDNMFRSSSLFSLS</sequence>
<dbReference type="RefSeq" id="XP_031027806.1">
    <property type="nucleotide sequence ID" value="XM_031166051.1"/>
</dbReference>
<name>A0A507CF21_9FUNG</name>
<dbReference type="EMBL" id="QEAO01000001">
    <property type="protein sequence ID" value="TPX38091.1"/>
    <property type="molecule type" value="Genomic_DNA"/>
</dbReference>
<organism evidence="2 3">
    <name type="scientific">Synchytrium microbalum</name>
    <dbReference type="NCBI Taxonomy" id="1806994"/>
    <lineage>
        <taxon>Eukaryota</taxon>
        <taxon>Fungi</taxon>
        <taxon>Fungi incertae sedis</taxon>
        <taxon>Chytridiomycota</taxon>
        <taxon>Chytridiomycota incertae sedis</taxon>
        <taxon>Chytridiomycetes</taxon>
        <taxon>Synchytriales</taxon>
        <taxon>Synchytriaceae</taxon>
        <taxon>Synchytrium</taxon>
    </lineage>
</organism>
<proteinExistence type="predicted"/>
<dbReference type="GeneID" id="42001348"/>
<protein>
    <submittedName>
        <fullName evidence="2">Uncharacterized protein</fullName>
    </submittedName>
</protein>
<dbReference type="Proteomes" id="UP000319731">
    <property type="component" value="Unassembled WGS sequence"/>
</dbReference>